<keyword evidence="2" id="KW-0472">Membrane</keyword>
<evidence type="ECO:0000313" key="4">
    <source>
        <dbReference type="Proteomes" id="UP000177328"/>
    </source>
</evidence>
<dbReference type="Gene3D" id="1.20.1480.30">
    <property type="entry name" value="Designed four-helix bundle protein"/>
    <property type="match status" value="1"/>
</dbReference>
<feature type="transmembrane region" description="Helical" evidence="2">
    <location>
        <begin position="12"/>
        <end position="37"/>
    </location>
</feature>
<dbReference type="Proteomes" id="UP000177328">
    <property type="component" value="Unassembled WGS sequence"/>
</dbReference>
<feature type="transmembrane region" description="Helical" evidence="2">
    <location>
        <begin position="43"/>
        <end position="63"/>
    </location>
</feature>
<evidence type="ECO:0000256" key="2">
    <source>
        <dbReference type="SAM" id="Phobius"/>
    </source>
</evidence>
<keyword evidence="2" id="KW-0812">Transmembrane</keyword>
<accession>A0A1F5KJR0</accession>
<protein>
    <recommendedName>
        <fullName evidence="5">DUF1003 domain-containing protein</fullName>
    </recommendedName>
</protein>
<proteinExistence type="predicted"/>
<reference evidence="3 4" key="1">
    <citation type="journal article" date="2016" name="Nat. Commun.">
        <title>Thousands of microbial genomes shed light on interconnected biogeochemical processes in an aquifer system.</title>
        <authorList>
            <person name="Anantharaman K."/>
            <person name="Brown C.T."/>
            <person name="Hug L.A."/>
            <person name="Sharon I."/>
            <person name="Castelle C.J."/>
            <person name="Probst A.J."/>
            <person name="Thomas B.C."/>
            <person name="Singh A."/>
            <person name="Wilkins M.J."/>
            <person name="Karaoz U."/>
            <person name="Brodie E.L."/>
            <person name="Williams K.H."/>
            <person name="Hubbard S.S."/>
            <person name="Banfield J.F."/>
        </authorList>
    </citation>
    <scope>NUCLEOTIDE SEQUENCE [LARGE SCALE GENOMIC DNA]</scope>
</reference>
<evidence type="ECO:0000313" key="3">
    <source>
        <dbReference type="EMBL" id="OGE41148.1"/>
    </source>
</evidence>
<organism evidence="3 4">
    <name type="scientific">Candidatus Daviesbacteria bacterium RIFCSPHIGHO2_02_FULL_43_12</name>
    <dbReference type="NCBI Taxonomy" id="1797776"/>
    <lineage>
        <taxon>Bacteria</taxon>
        <taxon>Candidatus Daviesiibacteriota</taxon>
    </lineage>
</organism>
<dbReference type="EMBL" id="MFDD01000002">
    <property type="protein sequence ID" value="OGE41148.1"/>
    <property type="molecule type" value="Genomic_DNA"/>
</dbReference>
<evidence type="ECO:0000256" key="1">
    <source>
        <dbReference type="SAM" id="Coils"/>
    </source>
</evidence>
<dbReference type="AlphaFoldDB" id="A0A1F5KJR0"/>
<feature type="coiled-coil region" evidence="1">
    <location>
        <begin position="67"/>
        <end position="143"/>
    </location>
</feature>
<comment type="caution">
    <text evidence="3">The sequence shown here is derived from an EMBL/GenBank/DDBJ whole genome shotgun (WGS) entry which is preliminary data.</text>
</comment>
<gene>
    <name evidence="3" type="ORF">A3D25_01275</name>
</gene>
<name>A0A1F5KJR0_9BACT</name>
<keyword evidence="1" id="KW-0175">Coiled coil</keyword>
<keyword evidence="2" id="KW-1133">Transmembrane helix</keyword>
<evidence type="ECO:0008006" key="5">
    <source>
        <dbReference type="Google" id="ProtNLM"/>
    </source>
</evidence>
<sequence length="149" mass="16973">MTNFEKVSIKATNWIGTTGSIVVHSILFVGIFSLQLLGFHFDTILLILTTAVSLEAIYLAIFIQMTVNRNTQSLEGVEDDIEEIQEDFKDLEDDVEDISEDIDKIQESDEVEEAEELLTKRTITNLEQDLQRLTKDIESLKKQKAPKLL</sequence>